<feature type="domain" description="RecX third three-helical" evidence="7">
    <location>
        <begin position="175"/>
        <end position="221"/>
    </location>
</feature>
<dbReference type="InterPro" id="IPR053924">
    <property type="entry name" value="RecX_HTH_2nd"/>
</dbReference>
<dbReference type="Proteomes" id="UP000609323">
    <property type="component" value="Unassembled WGS sequence"/>
</dbReference>
<evidence type="ECO:0000313" key="10">
    <source>
        <dbReference type="Proteomes" id="UP000609323"/>
    </source>
</evidence>
<dbReference type="Pfam" id="PF21982">
    <property type="entry name" value="RecX_HTH1"/>
    <property type="match status" value="1"/>
</dbReference>
<evidence type="ECO:0000259" key="6">
    <source>
        <dbReference type="Pfam" id="PF02631"/>
    </source>
</evidence>
<reference evidence="10" key="1">
    <citation type="journal article" date="2019" name="Int. J. Syst. Evol. Microbiol.">
        <title>The Global Catalogue of Microorganisms (GCM) 10K type strain sequencing project: providing services to taxonomists for standard genome sequencing and annotation.</title>
        <authorList>
            <consortium name="The Broad Institute Genomics Platform"/>
            <consortium name="The Broad Institute Genome Sequencing Center for Infectious Disease"/>
            <person name="Wu L."/>
            <person name="Ma J."/>
        </authorList>
    </citation>
    <scope>NUCLEOTIDE SEQUENCE [LARGE SCALE GENOMIC DNA]</scope>
    <source>
        <strain evidence="10">CGMCC 1.15044</strain>
    </source>
</reference>
<evidence type="ECO:0000256" key="3">
    <source>
        <dbReference type="ARBA" id="ARBA00018111"/>
    </source>
</evidence>
<feature type="domain" description="RecX first three-helical" evidence="8">
    <location>
        <begin position="82"/>
        <end position="121"/>
    </location>
</feature>
<dbReference type="InterPro" id="IPR036388">
    <property type="entry name" value="WH-like_DNA-bd_sf"/>
</dbReference>
<evidence type="ECO:0000259" key="8">
    <source>
        <dbReference type="Pfam" id="PF21982"/>
    </source>
</evidence>
<dbReference type="PANTHER" id="PTHR33602">
    <property type="entry name" value="REGULATORY PROTEIN RECX FAMILY PROTEIN"/>
    <property type="match status" value="1"/>
</dbReference>
<evidence type="ECO:0000313" key="9">
    <source>
        <dbReference type="EMBL" id="GGA39127.1"/>
    </source>
</evidence>
<protein>
    <recommendedName>
        <fullName evidence="3 5">Regulatory protein RecX</fullName>
    </recommendedName>
</protein>
<comment type="function">
    <text evidence="5">Modulates RecA activity.</text>
</comment>
<dbReference type="EMBL" id="BMHF01000008">
    <property type="protein sequence ID" value="GGA39127.1"/>
    <property type="molecule type" value="Genomic_DNA"/>
</dbReference>
<proteinExistence type="inferred from homology"/>
<gene>
    <name evidence="5 9" type="primary">recX</name>
    <name evidence="9" type="ORF">GCM10010917_25500</name>
</gene>
<dbReference type="HAMAP" id="MF_01114">
    <property type="entry name" value="RecX"/>
    <property type="match status" value="1"/>
</dbReference>
<name>A0ABQ1G927_9BACL</name>
<dbReference type="RefSeq" id="WP_229752665.1">
    <property type="nucleotide sequence ID" value="NZ_BMHF01000008.1"/>
</dbReference>
<evidence type="ECO:0000256" key="5">
    <source>
        <dbReference type="HAMAP-Rule" id="MF_01114"/>
    </source>
</evidence>
<evidence type="ECO:0000256" key="1">
    <source>
        <dbReference type="ARBA" id="ARBA00004496"/>
    </source>
</evidence>
<dbReference type="PANTHER" id="PTHR33602:SF1">
    <property type="entry name" value="REGULATORY PROTEIN RECX FAMILY PROTEIN"/>
    <property type="match status" value="1"/>
</dbReference>
<dbReference type="Pfam" id="PF21981">
    <property type="entry name" value="RecX_HTH3"/>
    <property type="match status" value="1"/>
</dbReference>
<dbReference type="InterPro" id="IPR053925">
    <property type="entry name" value="RecX_HTH_3rd"/>
</dbReference>
<accession>A0ABQ1G927</accession>
<dbReference type="Gene3D" id="1.10.10.10">
    <property type="entry name" value="Winged helix-like DNA-binding domain superfamily/Winged helix DNA-binding domain"/>
    <property type="match status" value="3"/>
</dbReference>
<keyword evidence="10" id="KW-1185">Reference proteome</keyword>
<comment type="similarity">
    <text evidence="2 5">Belongs to the RecX family.</text>
</comment>
<feature type="domain" description="RecX second three-helical" evidence="6">
    <location>
        <begin position="128"/>
        <end position="169"/>
    </location>
</feature>
<organism evidence="9 10">
    <name type="scientific">Paenibacillus physcomitrellae</name>
    <dbReference type="NCBI Taxonomy" id="1619311"/>
    <lineage>
        <taxon>Bacteria</taxon>
        <taxon>Bacillati</taxon>
        <taxon>Bacillota</taxon>
        <taxon>Bacilli</taxon>
        <taxon>Bacillales</taxon>
        <taxon>Paenibacillaceae</taxon>
        <taxon>Paenibacillus</taxon>
    </lineage>
</organism>
<evidence type="ECO:0000259" key="7">
    <source>
        <dbReference type="Pfam" id="PF21981"/>
    </source>
</evidence>
<keyword evidence="4 5" id="KW-0963">Cytoplasm</keyword>
<dbReference type="InterPro" id="IPR053926">
    <property type="entry name" value="RecX_HTH_1st"/>
</dbReference>
<sequence length="239" mass="27930">MPQQEDQSVDVLASFPEHQQLEITSVKQLQGWKNRQRYRIYFMELSLEVHENTMIKFRMLKGSRFTRTELEEIVQADEKQQAYAAGLAFLGRKPRTRYELTVRLTEKGWAEGVAEQTADRLEQEGYLDDAAYAVEWAQQRLESKGKGKMWIRQELRQKGISKPYIEAALEQVDEETEFESARTIAEKRWQRTNGEPAERKRKVGAFLMRRGFKGSVVSKVIRSLSEADDDWTLNEEADF</sequence>
<evidence type="ECO:0000256" key="4">
    <source>
        <dbReference type="ARBA" id="ARBA00022490"/>
    </source>
</evidence>
<comment type="subcellular location">
    <subcellularLocation>
        <location evidence="1 5">Cytoplasm</location>
    </subcellularLocation>
</comment>
<dbReference type="Pfam" id="PF02631">
    <property type="entry name" value="RecX_HTH2"/>
    <property type="match status" value="1"/>
</dbReference>
<dbReference type="InterPro" id="IPR003783">
    <property type="entry name" value="Regulatory_RecX"/>
</dbReference>
<comment type="caution">
    <text evidence="9">The sequence shown here is derived from an EMBL/GenBank/DDBJ whole genome shotgun (WGS) entry which is preliminary data.</text>
</comment>
<evidence type="ECO:0000256" key="2">
    <source>
        <dbReference type="ARBA" id="ARBA00009695"/>
    </source>
</evidence>